<organism evidence="1 2">
    <name type="scientific">Strongyloides papillosus</name>
    <name type="common">Intestinal threadworm</name>
    <dbReference type="NCBI Taxonomy" id="174720"/>
    <lineage>
        <taxon>Eukaryota</taxon>
        <taxon>Metazoa</taxon>
        <taxon>Ecdysozoa</taxon>
        <taxon>Nematoda</taxon>
        <taxon>Chromadorea</taxon>
        <taxon>Rhabditida</taxon>
        <taxon>Tylenchina</taxon>
        <taxon>Panagrolaimomorpha</taxon>
        <taxon>Strongyloidoidea</taxon>
        <taxon>Strongyloididae</taxon>
        <taxon>Strongyloides</taxon>
    </lineage>
</organism>
<evidence type="ECO:0000313" key="1">
    <source>
        <dbReference type="Proteomes" id="UP000046392"/>
    </source>
</evidence>
<proteinExistence type="predicted"/>
<dbReference type="AlphaFoldDB" id="A0A0N5CIX2"/>
<sequence length="122" mass="14073">MMETKKEQCYTIATVRKNQELTCKFEEIEQYILNNQSNGKNKLSSEETLKLCLSLNIIRDKFELLLKNLGKESPCSSYDSVKKLLKQPATGAYKYKEFEDVRGLYVPDGGQLVMKELKNPIQ</sequence>
<protein>
    <submittedName>
        <fullName evidence="2">Uncharacterized protein</fullName>
    </submittedName>
</protein>
<dbReference type="Proteomes" id="UP000046392">
    <property type="component" value="Unplaced"/>
</dbReference>
<keyword evidence="1" id="KW-1185">Reference proteome</keyword>
<accession>A0A0N5CIX2</accession>
<dbReference type="WBParaSite" id="SPAL_0001777700.1">
    <property type="protein sequence ID" value="SPAL_0001777700.1"/>
    <property type="gene ID" value="SPAL_0001777700"/>
</dbReference>
<name>A0A0N5CIX2_STREA</name>
<evidence type="ECO:0000313" key="2">
    <source>
        <dbReference type="WBParaSite" id="SPAL_0001777700.1"/>
    </source>
</evidence>
<reference evidence="2" key="1">
    <citation type="submission" date="2017-02" db="UniProtKB">
        <authorList>
            <consortium name="WormBaseParasite"/>
        </authorList>
    </citation>
    <scope>IDENTIFICATION</scope>
</reference>